<gene>
    <name evidence="3" type="ORF">SEPMUDRAFT_148870</name>
</gene>
<proteinExistence type="predicted"/>
<evidence type="ECO:0000259" key="2">
    <source>
        <dbReference type="PROSITE" id="PS50174"/>
    </source>
</evidence>
<dbReference type="Pfam" id="PF13821">
    <property type="entry name" value="DUF4187"/>
    <property type="match status" value="1"/>
</dbReference>
<evidence type="ECO:0000256" key="1">
    <source>
        <dbReference type="SAM" id="MobiDB-lite"/>
    </source>
</evidence>
<feature type="domain" description="G-patch" evidence="2">
    <location>
        <begin position="65"/>
        <end position="110"/>
    </location>
</feature>
<feature type="region of interest" description="Disordered" evidence="1">
    <location>
        <begin position="1"/>
        <end position="53"/>
    </location>
</feature>
<dbReference type="InterPro" id="IPR025239">
    <property type="entry name" value="DUF4187"/>
</dbReference>
<feature type="region of interest" description="Disordered" evidence="1">
    <location>
        <begin position="81"/>
        <end position="111"/>
    </location>
</feature>
<dbReference type="InterPro" id="IPR039249">
    <property type="entry name" value="GPATCH11"/>
</dbReference>
<feature type="compositionally biased region" description="Basic and acidic residues" evidence="1">
    <location>
        <begin position="87"/>
        <end position="111"/>
    </location>
</feature>
<protein>
    <recommendedName>
        <fullName evidence="2">G-patch domain-containing protein</fullName>
    </recommendedName>
</protein>
<dbReference type="Pfam" id="PF01585">
    <property type="entry name" value="G-patch"/>
    <property type="match status" value="1"/>
</dbReference>
<dbReference type="GeneID" id="27902332"/>
<sequence length="305" mass="35384">MADEDEDDYLNMTFEEAPARKETSLQITARRKKEALERGKVKSKAERAEEAKQKLEHALATEIDSSSKGAQMMAKMGFKGGALGKTEGARTRPIEVQLKEDRGGIGMESDRKRKFREAAEAVDLQEKKVKLTADEYRERNRQEVEEKRYESQMWSAMRTLEVFETEGHAGTEQSAGVEDARNLSSENVPLRSANVLWRPLLKQRLEKERERRRRYDLDQSLSRKLDYTEDDEDENLAFGNEVEEDLDEEDPELNEFEALPAESRLAMLLARLREKYHYCFWCKFRYADEKALEDDCPGLTEDEHG</sequence>
<dbReference type="GO" id="GO:0003676">
    <property type="term" value="F:nucleic acid binding"/>
    <property type="evidence" value="ECO:0007669"/>
    <property type="project" value="InterPro"/>
</dbReference>
<dbReference type="eggNOG" id="KOG1994">
    <property type="taxonomic scope" value="Eukaryota"/>
</dbReference>
<accession>M3BZZ1</accession>
<dbReference type="HOGENOM" id="CLU_046724_1_0_1"/>
<dbReference type="PROSITE" id="PS50174">
    <property type="entry name" value="G_PATCH"/>
    <property type="match status" value="1"/>
</dbReference>
<dbReference type="SMART" id="SM01173">
    <property type="entry name" value="DUF4187"/>
    <property type="match status" value="1"/>
</dbReference>
<dbReference type="PANTHER" id="PTHR21032">
    <property type="entry name" value="G PATCH DOMAIN-CONTAINING PROTEIN 11"/>
    <property type="match status" value="1"/>
</dbReference>
<dbReference type="RefSeq" id="XP_016761757.1">
    <property type="nucleotide sequence ID" value="XM_016905195.1"/>
</dbReference>
<dbReference type="GO" id="GO:0000776">
    <property type="term" value="C:kinetochore"/>
    <property type="evidence" value="ECO:0007669"/>
    <property type="project" value="TreeGrafter"/>
</dbReference>
<dbReference type="OrthoDB" id="786951at2759"/>
<dbReference type="InterPro" id="IPR000467">
    <property type="entry name" value="G_patch_dom"/>
</dbReference>
<feature type="compositionally biased region" description="Basic and acidic residues" evidence="1">
    <location>
        <begin position="34"/>
        <end position="53"/>
    </location>
</feature>
<dbReference type="OMA" id="DYMNMVI"/>
<dbReference type="AlphaFoldDB" id="M3BZZ1"/>
<dbReference type="PANTHER" id="PTHR21032:SF0">
    <property type="entry name" value="G PATCH DOMAIN-CONTAINING PROTEIN 11"/>
    <property type="match status" value="1"/>
</dbReference>
<evidence type="ECO:0000313" key="3">
    <source>
        <dbReference type="EMBL" id="EMF13636.1"/>
    </source>
</evidence>
<dbReference type="Proteomes" id="UP000016931">
    <property type="component" value="Unassembled WGS sequence"/>
</dbReference>
<dbReference type="SMART" id="SM00443">
    <property type="entry name" value="G_patch"/>
    <property type="match status" value="1"/>
</dbReference>
<keyword evidence="4" id="KW-1185">Reference proteome</keyword>
<evidence type="ECO:0000313" key="4">
    <source>
        <dbReference type="Proteomes" id="UP000016931"/>
    </source>
</evidence>
<reference evidence="3 4" key="1">
    <citation type="journal article" date="2012" name="PLoS Pathog.">
        <title>Diverse lifestyles and strategies of plant pathogenesis encoded in the genomes of eighteen Dothideomycetes fungi.</title>
        <authorList>
            <person name="Ohm R.A."/>
            <person name="Feau N."/>
            <person name="Henrissat B."/>
            <person name="Schoch C.L."/>
            <person name="Horwitz B.A."/>
            <person name="Barry K.W."/>
            <person name="Condon B.J."/>
            <person name="Copeland A.C."/>
            <person name="Dhillon B."/>
            <person name="Glaser F."/>
            <person name="Hesse C.N."/>
            <person name="Kosti I."/>
            <person name="LaButti K."/>
            <person name="Lindquist E.A."/>
            <person name="Lucas S."/>
            <person name="Salamov A.A."/>
            <person name="Bradshaw R.E."/>
            <person name="Ciuffetti L."/>
            <person name="Hamelin R.C."/>
            <person name="Kema G.H.J."/>
            <person name="Lawrence C."/>
            <person name="Scott J.A."/>
            <person name="Spatafora J.W."/>
            <person name="Turgeon B.G."/>
            <person name="de Wit P.J.G.M."/>
            <person name="Zhong S."/>
            <person name="Goodwin S.B."/>
            <person name="Grigoriev I.V."/>
        </authorList>
    </citation>
    <scope>NUCLEOTIDE SEQUENCE [LARGE SCALE GENOMIC DNA]</scope>
    <source>
        <strain evidence="3 4">SO2202</strain>
    </source>
</reference>
<organism evidence="3 4">
    <name type="scientific">Sphaerulina musiva (strain SO2202)</name>
    <name type="common">Poplar stem canker fungus</name>
    <name type="synonym">Septoria musiva</name>
    <dbReference type="NCBI Taxonomy" id="692275"/>
    <lineage>
        <taxon>Eukaryota</taxon>
        <taxon>Fungi</taxon>
        <taxon>Dikarya</taxon>
        <taxon>Ascomycota</taxon>
        <taxon>Pezizomycotina</taxon>
        <taxon>Dothideomycetes</taxon>
        <taxon>Dothideomycetidae</taxon>
        <taxon>Mycosphaerellales</taxon>
        <taxon>Mycosphaerellaceae</taxon>
        <taxon>Sphaerulina</taxon>
    </lineage>
</organism>
<dbReference type="EMBL" id="KB456263">
    <property type="protein sequence ID" value="EMF13636.1"/>
    <property type="molecule type" value="Genomic_DNA"/>
</dbReference>
<name>M3BZZ1_SPHMS</name>